<gene>
    <name evidence="2" type="ORF">HNQ99_000075</name>
</gene>
<proteinExistence type="inferred from homology"/>
<comment type="caution">
    <text evidence="2">The sequence shown here is derived from an EMBL/GenBank/DDBJ whole genome shotgun (WGS) entry which is preliminary data.</text>
</comment>
<dbReference type="EMBL" id="JACHOV010000001">
    <property type="protein sequence ID" value="MBB4639795.1"/>
    <property type="molecule type" value="Genomic_DNA"/>
</dbReference>
<dbReference type="InterPro" id="IPR017853">
    <property type="entry name" value="GH"/>
</dbReference>
<comment type="similarity">
    <text evidence="1">Belongs to the glycosyl hydrolase 25 family.</text>
</comment>
<dbReference type="PANTHER" id="PTHR34135">
    <property type="entry name" value="LYSOZYME"/>
    <property type="match status" value="1"/>
</dbReference>
<dbReference type="GO" id="GO:0003796">
    <property type="term" value="F:lysozyme activity"/>
    <property type="evidence" value="ECO:0007669"/>
    <property type="project" value="InterPro"/>
</dbReference>
<dbReference type="Proteomes" id="UP000575068">
    <property type="component" value="Unassembled WGS sequence"/>
</dbReference>
<accession>A0A840HPG2</accession>
<dbReference type="AlphaFoldDB" id="A0A840HPG2"/>
<name>A0A840HPG2_9SPHN</name>
<dbReference type="Gene3D" id="3.20.20.80">
    <property type="entry name" value="Glycosidases"/>
    <property type="match status" value="1"/>
</dbReference>
<dbReference type="RefSeq" id="WP_184473666.1">
    <property type="nucleotide sequence ID" value="NZ_JACHOV010000001.1"/>
</dbReference>
<dbReference type="GO" id="GO:0016998">
    <property type="term" value="P:cell wall macromolecule catabolic process"/>
    <property type="evidence" value="ECO:0007669"/>
    <property type="project" value="InterPro"/>
</dbReference>
<dbReference type="Pfam" id="PF01183">
    <property type="entry name" value="Glyco_hydro_25"/>
    <property type="match status" value="1"/>
</dbReference>
<evidence type="ECO:0000313" key="3">
    <source>
        <dbReference type="Proteomes" id="UP000575068"/>
    </source>
</evidence>
<dbReference type="SUPFAM" id="SSF51445">
    <property type="entry name" value="(Trans)glycosidases"/>
    <property type="match status" value="1"/>
</dbReference>
<dbReference type="PANTHER" id="PTHR34135:SF2">
    <property type="entry name" value="LYSOZYME"/>
    <property type="match status" value="1"/>
</dbReference>
<organism evidence="2 3">
    <name type="scientific">Rhizorhapis suberifaciens</name>
    <name type="common">corky root of lettuce</name>
    <dbReference type="NCBI Taxonomy" id="13656"/>
    <lineage>
        <taxon>Bacteria</taxon>
        <taxon>Pseudomonadati</taxon>
        <taxon>Pseudomonadota</taxon>
        <taxon>Alphaproteobacteria</taxon>
        <taxon>Sphingomonadales</taxon>
        <taxon>Sphingomonadaceae</taxon>
        <taxon>Rhizorhapis</taxon>
    </lineage>
</organism>
<dbReference type="GO" id="GO:0009253">
    <property type="term" value="P:peptidoglycan catabolic process"/>
    <property type="evidence" value="ECO:0007669"/>
    <property type="project" value="InterPro"/>
</dbReference>
<evidence type="ECO:0000256" key="1">
    <source>
        <dbReference type="ARBA" id="ARBA00010646"/>
    </source>
</evidence>
<reference evidence="2 3" key="1">
    <citation type="submission" date="2020-08" db="EMBL/GenBank/DDBJ databases">
        <title>Genomic Encyclopedia of Type Strains, Phase IV (KMG-IV): sequencing the most valuable type-strain genomes for metagenomic binning, comparative biology and taxonomic classification.</title>
        <authorList>
            <person name="Goeker M."/>
        </authorList>
    </citation>
    <scope>NUCLEOTIDE SEQUENCE [LARGE SCALE GENOMIC DNA]</scope>
    <source>
        <strain evidence="2 3">DSM 7465</strain>
    </source>
</reference>
<protein>
    <submittedName>
        <fullName evidence="2">Lysozyme</fullName>
    </submittedName>
</protein>
<sequence>MAQRTWKRRLMFLGLWLILLAAAALMAVRYAEAWTPSRNSYPVQGIAVTAANGSAEWRTIRAEGADFAYLRASAGASTRDTAFEDNLTGARDARLRYGAMHDYSLCASAGDQATLFIATVPRDDAMLPPAVRLDLMPGCLRRPGRATVLSELNIFLNLIEAHLGKPALIRVSPEFEDLYRVGEGINRTLWLEGNFFPPDYAERPWVIWTASNIRRIEGIESAVEWDVVRP</sequence>
<evidence type="ECO:0000313" key="2">
    <source>
        <dbReference type="EMBL" id="MBB4639795.1"/>
    </source>
</evidence>
<dbReference type="InterPro" id="IPR002053">
    <property type="entry name" value="Glyco_hydro_25"/>
</dbReference>
<dbReference type="GO" id="GO:0016052">
    <property type="term" value="P:carbohydrate catabolic process"/>
    <property type="evidence" value="ECO:0007669"/>
    <property type="project" value="TreeGrafter"/>
</dbReference>
<dbReference type="PROSITE" id="PS51904">
    <property type="entry name" value="GLYCOSYL_HYDROL_F25_2"/>
    <property type="match status" value="1"/>
</dbReference>
<keyword evidence="3" id="KW-1185">Reference proteome</keyword>